<accession>A0ABW4RQC5</accession>
<evidence type="ECO:0000313" key="3">
    <source>
        <dbReference type="Proteomes" id="UP001597233"/>
    </source>
</evidence>
<comment type="caution">
    <text evidence="2">The sequence shown here is derived from an EMBL/GenBank/DDBJ whole genome shotgun (WGS) entry which is preliminary data.</text>
</comment>
<dbReference type="EMBL" id="JBHUEH010000032">
    <property type="protein sequence ID" value="MFD1888249.1"/>
    <property type="molecule type" value="Genomic_DNA"/>
</dbReference>
<protein>
    <submittedName>
        <fullName evidence="2">Uncharacterized protein</fullName>
    </submittedName>
</protein>
<evidence type="ECO:0000313" key="2">
    <source>
        <dbReference type="EMBL" id="MFD1888249.1"/>
    </source>
</evidence>
<feature type="region of interest" description="Disordered" evidence="1">
    <location>
        <begin position="1"/>
        <end position="29"/>
    </location>
</feature>
<name>A0ABW4RQC5_9BACL</name>
<proteinExistence type="predicted"/>
<organism evidence="2 3">
    <name type="scientific">Paenibacillus wenxiniae</name>
    <dbReference type="NCBI Taxonomy" id="1636843"/>
    <lineage>
        <taxon>Bacteria</taxon>
        <taxon>Bacillati</taxon>
        <taxon>Bacillota</taxon>
        <taxon>Bacilli</taxon>
        <taxon>Bacillales</taxon>
        <taxon>Paenibacillaceae</taxon>
        <taxon>Paenibacillus</taxon>
    </lineage>
</organism>
<reference evidence="3" key="1">
    <citation type="journal article" date="2019" name="Int. J. Syst. Evol. Microbiol.">
        <title>The Global Catalogue of Microorganisms (GCM) 10K type strain sequencing project: providing services to taxonomists for standard genome sequencing and annotation.</title>
        <authorList>
            <consortium name="The Broad Institute Genomics Platform"/>
            <consortium name="The Broad Institute Genome Sequencing Center for Infectious Disease"/>
            <person name="Wu L."/>
            <person name="Ma J."/>
        </authorList>
    </citation>
    <scope>NUCLEOTIDE SEQUENCE [LARGE SCALE GENOMIC DNA]</scope>
    <source>
        <strain evidence="3">CCUG 54950</strain>
    </source>
</reference>
<keyword evidence="3" id="KW-1185">Reference proteome</keyword>
<evidence type="ECO:0000256" key="1">
    <source>
        <dbReference type="SAM" id="MobiDB-lite"/>
    </source>
</evidence>
<dbReference type="Proteomes" id="UP001597233">
    <property type="component" value="Unassembled WGS sequence"/>
</dbReference>
<dbReference type="RefSeq" id="WP_347322978.1">
    <property type="nucleotide sequence ID" value="NZ_JBCGUH010000001.1"/>
</dbReference>
<gene>
    <name evidence="2" type="ORF">ACFSC9_22445</name>
</gene>
<sequence>MSSQPPFEPSDHSASDDNESLLAPDPSESLRRELEGEEESFILKLRVDLCWEPDHAVALLIRMYSYIHSTVGTQVLHRKVAGDIWFLIQFIRNWSSHEAFRRANPYPDEYYNEVYELLHILGDWYFTGECPFTHPESVMEEIRSLQQFNGRV</sequence>